<dbReference type="EMBL" id="LUEZ02000085">
    <property type="protein sequence ID" value="RDB19052.1"/>
    <property type="molecule type" value="Genomic_DNA"/>
</dbReference>
<dbReference type="InParanoid" id="A0A369JCK1"/>
<keyword evidence="3" id="KW-1185">Reference proteome</keyword>
<sequence>MGVTTRSASRPRRSPRGAGSLPLPTTNAGLGARRVRRLRSPKASSNTTTNSKDEKEDHNEDEDEDGSIVYMGRKSPTANPPAPGPAAAHPPAPGNLFPVPTTATLAYGYYYPADGPGRVIQPFPMVEKAHRPWPKWIPYMNMEFKFPTPIFARSAIYTGKYRFVVYGFLNPTVPINASLLQIDLPRNMFNKVFNGEVIVFPRGTLVEIPKYSRIPREIIDMVAIG</sequence>
<dbReference type="AlphaFoldDB" id="A0A369JCK1"/>
<name>A0A369JCK1_HYPMA</name>
<gene>
    <name evidence="2" type="ORF">Hypma_014352</name>
</gene>
<dbReference type="Proteomes" id="UP000076154">
    <property type="component" value="Unassembled WGS sequence"/>
</dbReference>
<evidence type="ECO:0000313" key="2">
    <source>
        <dbReference type="EMBL" id="RDB19052.1"/>
    </source>
</evidence>
<feature type="region of interest" description="Disordered" evidence="1">
    <location>
        <begin position="1"/>
        <end position="93"/>
    </location>
</feature>
<evidence type="ECO:0000256" key="1">
    <source>
        <dbReference type="SAM" id="MobiDB-lite"/>
    </source>
</evidence>
<proteinExistence type="predicted"/>
<accession>A0A369JCK1</accession>
<organism evidence="2 3">
    <name type="scientific">Hypsizygus marmoreus</name>
    <name type="common">White beech mushroom</name>
    <name type="synonym">Agaricus marmoreus</name>
    <dbReference type="NCBI Taxonomy" id="39966"/>
    <lineage>
        <taxon>Eukaryota</taxon>
        <taxon>Fungi</taxon>
        <taxon>Dikarya</taxon>
        <taxon>Basidiomycota</taxon>
        <taxon>Agaricomycotina</taxon>
        <taxon>Agaricomycetes</taxon>
        <taxon>Agaricomycetidae</taxon>
        <taxon>Agaricales</taxon>
        <taxon>Tricholomatineae</taxon>
        <taxon>Lyophyllaceae</taxon>
        <taxon>Hypsizygus</taxon>
    </lineage>
</organism>
<feature type="compositionally biased region" description="Pro residues" evidence="1">
    <location>
        <begin position="78"/>
        <end position="93"/>
    </location>
</feature>
<reference evidence="2" key="1">
    <citation type="submission" date="2018-04" db="EMBL/GenBank/DDBJ databases">
        <title>Whole genome sequencing of Hypsizygus marmoreus.</title>
        <authorList>
            <person name="Choi I.-G."/>
            <person name="Min B."/>
            <person name="Kim J.-G."/>
            <person name="Kim S."/>
            <person name="Oh Y.-L."/>
            <person name="Kong W.-S."/>
            <person name="Park H."/>
            <person name="Jeong J."/>
            <person name="Song E.-S."/>
        </authorList>
    </citation>
    <scope>NUCLEOTIDE SEQUENCE [LARGE SCALE GENOMIC DNA]</scope>
    <source>
        <strain evidence="2">51987-8</strain>
    </source>
</reference>
<evidence type="ECO:0000313" key="3">
    <source>
        <dbReference type="Proteomes" id="UP000076154"/>
    </source>
</evidence>
<comment type="caution">
    <text evidence="2">The sequence shown here is derived from an EMBL/GenBank/DDBJ whole genome shotgun (WGS) entry which is preliminary data.</text>
</comment>
<protein>
    <submittedName>
        <fullName evidence="2">Uncharacterized protein</fullName>
    </submittedName>
</protein>